<organism evidence="3 4">
    <name type="scientific">Megalurothrips usitatus</name>
    <name type="common">bean blossom thrips</name>
    <dbReference type="NCBI Taxonomy" id="439358"/>
    <lineage>
        <taxon>Eukaryota</taxon>
        <taxon>Metazoa</taxon>
        <taxon>Ecdysozoa</taxon>
        <taxon>Arthropoda</taxon>
        <taxon>Hexapoda</taxon>
        <taxon>Insecta</taxon>
        <taxon>Pterygota</taxon>
        <taxon>Neoptera</taxon>
        <taxon>Paraneoptera</taxon>
        <taxon>Thysanoptera</taxon>
        <taxon>Terebrantia</taxon>
        <taxon>Thripoidea</taxon>
        <taxon>Thripidae</taxon>
        <taxon>Megalurothrips</taxon>
    </lineage>
</organism>
<feature type="region of interest" description="Disordered" evidence="1">
    <location>
        <begin position="216"/>
        <end position="244"/>
    </location>
</feature>
<feature type="compositionally biased region" description="Basic residues" evidence="1">
    <location>
        <begin position="548"/>
        <end position="559"/>
    </location>
</feature>
<feature type="region of interest" description="Disordered" evidence="1">
    <location>
        <begin position="374"/>
        <end position="411"/>
    </location>
</feature>
<comment type="caution">
    <text evidence="3">The sequence shown here is derived from an EMBL/GenBank/DDBJ whole genome shotgun (WGS) entry which is preliminary data.</text>
</comment>
<evidence type="ECO:0000313" key="3">
    <source>
        <dbReference type="EMBL" id="KAJ1526374.1"/>
    </source>
</evidence>
<reference evidence="3" key="1">
    <citation type="submission" date="2022-12" db="EMBL/GenBank/DDBJ databases">
        <title>Chromosome-level genome assembly of the bean flower thrips Megalurothrips usitatus.</title>
        <authorList>
            <person name="Ma L."/>
            <person name="Liu Q."/>
            <person name="Li H."/>
            <person name="Cai W."/>
        </authorList>
    </citation>
    <scope>NUCLEOTIDE SEQUENCE</scope>
    <source>
        <strain evidence="3">Cailab_2022a</strain>
    </source>
</reference>
<dbReference type="Proteomes" id="UP001075354">
    <property type="component" value="Chromosome 7"/>
</dbReference>
<dbReference type="Pfam" id="PF13837">
    <property type="entry name" value="Myb_DNA-bind_4"/>
    <property type="match status" value="3"/>
</dbReference>
<proteinExistence type="predicted"/>
<accession>A0AAV7XJW8</accession>
<protein>
    <recommendedName>
        <fullName evidence="2">Myb/SANT-like DNA-binding domain-containing protein</fullName>
    </recommendedName>
</protein>
<sequence length="619" mass="70854">MLEGAAPTEKVYTELKAMEPDWGPSGRANGKKGANWKTGTEELLSVCATHFREEMRLRVTSPYTWQKVSDMLYELHLDFSWEQCREKFRNLKQGYRNFKEKNKPFKFVTEMKVILDDPIVKHLADSSRVNLHESTGCFSEMQAAGSSIVYPEEGATGSDMSNVVPMTDSLNAHLDEATDFEDFLDKSFNLMELNDGNNDNEMDSIKSSELILDEANSPEKPEAVPNVFSPPRKKQVTFSPRKKQQQLLVHAKSKEMASIASPKRKLRMEPSVSATKMVVGFDDDSLPLFVLECVHRKGQVQKDPVPLATWKEISQVMKTYSYDIKWELCRDKFMNMNNMFRHVLKRGATLYGVKWPYYNQFCAIHDIDVDETVETAPLGGDNDTENDSEYEDLDDGSDNDSDSGKDDTAIGGMLWPPSKIRLLLSEYENRMSKFTNSKSSIKHSVLYGEISKAFLEHGVERSAKQCQAKMSELQQKFRKIFDRQRQTGQSPTKWAHYEKMLGMFKDSSNLDPPFVVTVGRSNKYIVKGKEMLVDVSHSTRTRVSNGNKKNKNTAKKQPKVFKSWQQTLQEEKVKASQNSAASFSQMADDFRSLREDFMKSCQERNLMFKSLLEKVQHKQ</sequence>
<evidence type="ECO:0000259" key="2">
    <source>
        <dbReference type="Pfam" id="PF13837"/>
    </source>
</evidence>
<feature type="domain" description="Myb/SANT-like DNA-binding" evidence="2">
    <location>
        <begin position="415"/>
        <end position="500"/>
    </location>
</feature>
<feature type="domain" description="Myb/SANT-like DNA-binding" evidence="2">
    <location>
        <begin position="309"/>
        <end position="364"/>
    </location>
</feature>
<dbReference type="PANTHER" id="PTHR47595">
    <property type="entry name" value="HEAT SHOCK 70 KDA PROTEIN 14"/>
    <property type="match status" value="1"/>
</dbReference>
<evidence type="ECO:0000256" key="1">
    <source>
        <dbReference type="SAM" id="MobiDB-lite"/>
    </source>
</evidence>
<keyword evidence="4" id="KW-1185">Reference proteome</keyword>
<evidence type="ECO:0000313" key="4">
    <source>
        <dbReference type="Proteomes" id="UP001075354"/>
    </source>
</evidence>
<dbReference type="EMBL" id="JAPTSV010000007">
    <property type="protein sequence ID" value="KAJ1526374.1"/>
    <property type="molecule type" value="Genomic_DNA"/>
</dbReference>
<feature type="domain" description="Myb/SANT-like DNA-binding" evidence="2">
    <location>
        <begin position="40"/>
        <end position="111"/>
    </location>
</feature>
<dbReference type="PANTHER" id="PTHR47595:SF1">
    <property type="entry name" value="MYB_SANT-LIKE DNA-BINDING DOMAIN-CONTAINING PROTEIN"/>
    <property type="match status" value="1"/>
</dbReference>
<feature type="compositionally biased region" description="Basic residues" evidence="1">
    <location>
        <begin position="231"/>
        <end position="244"/>
    </location>
</feature>
<gene>
    <name evidence="3" type="ORF">ONE63_009520</name>
</gene>
<dbReference type="Gene3D" id="1.10.10.60">
    <property type="entry name" value="Homeodomain-like"/>
    <property type="match status" value="3"/>
</dbReference>
<name>A0AAV7XJW8_9NEOP</name>
<dbReference type="AlphaFoldDB" id="A0AAV7XJW8"/>
<feature type="compositionally biased region" description="Acidic residues" evidence="1">
    <location>
        <begin position="382"/>
        <end position="401"/>
    </location>
</feature>
<feature type="region of interest" description="Disordered" evidence="1">
    <location>
        <begin position="538"/>
        <end position="560"/>
    </location>
</feature>
<dbReference type="InterPro" id="IPR044822">
    <property type="entry name" value="Myb_DNA-bind_4"/>
</dbReference>